<evidence type="ECO:0000256" key="1">
    <source>
        <dbReference type="SAM" id="SignalP"/>
    </source>
</evidence>
<comment type="caution">
    <text evidence="2">The sequence shown here is derived from an EMBL/GenBank/DDBJ whole genome shotgun (WGS) entry which is preliminary data.</text>
</comment>
<dbReference type="OrthoDB" id="5343781at2"/>
<dbReference type="STRING" id="74031.SAMN04488077_108126"/>
<keyword evidence="1" id="KW-0732">Signal</keyword>
<keyword evidence="3" id="KW-1185">Reference proteome</keyword>
<organism evidence="2 3">
    <name type="scientific">Roseovarius tolerans</name>
    <dbReference type="NCBI Taxonomy" id="74031"/>
    <lineage>
        <taxon>Bacteria</taxon>
        <taxon>Pseudomonadati</taxon>
        <taxon>Pseudomonadota</taxon>
        <taxon>Alphaproteobacteria</taxon>
        <taxon>Rhodobacterales</taxon>
        <taxon>Roseobacteraceae</taxon>
        <taxon>Roseovarius</taxon>
    </lineage>
</organism>
<sequence length="145" mass="15490">MKRLVTAFCLAFVGAPVAAAPLCDDFGFAGLLAKCNRGETIELTLASGQPLGEDQTLESGAYYTLEITADGSAELAVSGPDFFRAIWMNEIVINSIEIRPMAVDSIEFDKAGTVEMSFVAIKPGRHVLRIPGSTGESQQVTFSIQ</sequence>
<reference evidence="3" key="1">
    <citation type="submission" date="2015-07" db="EMBL/GenBank/DDBJ databases">
        <title>Draft Genome Sequence of Roseovarius tolerans EL-164, a producer of N-Acylated Alanine Methyl Esters (NAMEs).</title>
        <authorList>
            <person name="Voget S."/>
            <person name="Bruns H."/>
            <person name="Wagner-Doebler I."/>
            <person name="Schulz S."/>
            <person name="Daniel R."/>
        </authorList>
    </citation>
    <scope>NUCLEOTIDE SEQUENCE [LARGE SCALE GENOMIC DNA]</scope>
    <source>
        <strain evidence="3">EL-164</strain>
    </source>
</reference>
<evidence type="ECO:0008006" key="4">
    <source>
        <dbReference type="Google" id="ProtNLM"/>
    </source>
</evidence>
<name>A0A0L6CVC9_9RHOB</name>
<dbReference type="EMBL" id="LGVV01000020">
    <property type="protein sequence ID" value="KNX41635.1"/>
    <property type="molecule type" value="Genomic_DNA"/>
</dbReference>
<dbReference type="RefSeq" id="WP_050662725.1">
    <property type="nucleotide sequence ID" value="NZ_CP118494.1"/>
</dbReference>
<accession>A0A0L6CVC9</accession>
<protein>
    <recommendedName>
        <fullName evidence="4">MSP domain-containing protein</fullName>
    </recommendedName>
</protein>
<dbReference type="PATRIC" id="fig|74031.6.peg.1871"/>
<proteinExistence type="predicted"/>
<dbReference type="Proteomes" id="UP000037046">
    <property type="component" value="Unassembled WGS sequence"/>
</dbReference>
<evidence type="ECO:0000313" key="2">
    <source>
        <dbReference type="EMBL" id="KNX41635.1"/>
    </source>
</evidence>
<evidence type="ECO:0000313" key="3">
    <source>
        <dbReference type="Proteomes" id="UP000037046"/>
    </source>
</evidence>
<feature type="signal peptide" evidence="1">
    <location>
        <begin position="1"/>
        <end position="19"/>
    </location>
</feature>
<dbReference type="AlphaFoldDB" id="A0A0L6CVC9"/>
<gene>
    <name evidence="2" type="ORF">ROTO_18350</name>
</gene>
<feature type="chain" id="PRO_5005563315" description="MSP domain-containing protein" evidence="1">
    <location>
        <begin position="20"/>
        <end position="145"/>
    </location>
</feature>